<dbReference type="GeneID" id="25904281"/>
<evidence type="ECO:0000313" key="3">
    <source>
        <dbReference type="Proteomes" id="UP000054560"/>
    </source>
</evidence>
<evidence type="ECO:0000256" key="1">
    <source>
        <dbReference type="SAM" id="MobiDB-lite"/>
    </source>
</evidence>
<evidence type="ECO:0000313" key="2">
    <source>
        <dbReference type="EMBL" id="KNC83989.1"/>
    </source>
</evidence>
<accession>A0A0L0G4Y9</accession>
<reference evidence="2 3" key="1">
    <citation type="submission" date="2011-02" db="EMBL/GenBank/DDBJ databases">
        <title>The Genome Sequence of Sphaeroforma arctica JP610.</title>
        <authorList>
            <consortium name="The Broad Institute Genome Sequencing Platform"/>
            <person name="Russ C."/>
            <person name="Cuomo C."/>
            <person name="Young S.K."/>
            <person name="Zeng Q."/>
            <person name="Gargeya S."/>
            <person name="Alvarado L."/>
            <person name="Berlin A."/>
            <person name="Chapman S.B."/>
            <person name="Chen Z."/>
            <person name="Freedman E."/>
            <person name="Gellesch M."/>
            <person name="Goldberg J."/>
            <person name="Griggs A."/>
            <person name="Gujja S."/>
            <person name="Heilman E."/>
            <person name="Heiman D."/>
            <person name="Howarth C."/>
            <person name="Mehta T."/>
            <person name="Neiman D."/>
            <person name="Pearson M."/>
            <person name="Roberts A."/>
            <person name="Saif S."/>
            <person name="Shea T."/>
            <person name="Shenoy N."/>
            <person name="Sisk P."/>
            <person name="Stolte C."/>
            <person name="Sykes S."/>
            <person name="White J."/>
            <person name="Yandava C."/>
            <person name="Burger G."/>
            <person name="Gray M.W."/>
            <person name="Holland P.W.H."/>
            <person name="King N."/>
            <person name="Lang F.B.F."/>
            <person name="Roger A.J."/>
            <person name="Ruiz-Trillo I."/>
            <person name="Haas B."/>
            <person name="Nusbaum C."/>
            <person name="Birren B."/>
        </authorList>
    </citation>
    <scope>NUCLEOTIDE SEQUENCE [LARGE SCALE GENOMIC DNA]</scope>
    <source>
        <strain evidence="2 3">JP610</strain>
    </source>
</reference>
<feature type="compositionally biased region" description="Basic and acidic residues" evidence="1">
    <location>
        <begin position="20"/>
        <end position="71"/>
    </location>
</feature>
<keyword evidence="3" id="KW-1185">Reference proteome</keyword>
<organism evidence="2 3">
    <name type="scientific">Sphaeroforma arctica JP610</name>
    <dbReference type="NCBI Taxonomy" id="667725"/>
    <lineage>
        <taxon>Eukaryota</taxon>
        <taxon>Ichthyosporea</taxon>
        <taxon>Ichthyophonida</taxon>
        <taxon>Sphaeroforma</taxon>
    </lineage>
</organism>
<protein>
    <submittedName>
        <fullName evidence="2">Uncharacterized protein</fullName>
    </submittedName>
</protein>
<dbReference type="RefSeq" id="XP_014157891.1">
    <property type="nucleotide sequence ID" value="XM_014302416.1"/>
</dbReference>
<name>A0A0L0G4Y9_9EUKA</name>
<dbReference type="AlphaFoldDB" id="A0A0L0G4Y9"/>
<dbReference type="Proteomes" id="UP000054560">
    <property type="component" value="Unassembled WGS sequence"/>
</dbReference>
<feature type="region of interest" description="Disordered" evidence="1">
    <location>
        <begin position="1"/>
        <end position="83"/>
    </location>
</feature>
<dbReference type="EMBL" id="KQ241796">
    <property type="protein sequence ID" value="KNC83989.1"/>
    <property type="molecule type" value="Genomic_DNA"/>
</dbReference>
<sequence length="83" mass="9382">MLVTPRRSAKSKNLYCTNYDRGDEKDKGKEDGNRKSKSDDTDDSLLRRGLDLRGDEGNSIEDNEKGDKGKGENLNSLKYPMKN</sequence>
<gene>
    <name evidence="2" type="ORF">SARC_03777</name>
</gene>
<proteinExistence type="predicted"/>